<evidence type="ECO:0000256" key="11">
    <source>
        <dbReference type="RuleBase" id="RU000659"/>
    </source>
</evidence>
<proteinExistence type="inferred from homology"/>
<dbReference type="Gene3D" id="3.40.50.790">
    <property type="match status" value="1"/>
</dbReference>
<keyword evidence="4 10" id="KW-0699">rRNA-binding</keyword>
<keyword evidence="3 10" id="KW-0820">tRNA-binding</keyword>
<dbReference type="CDD" id="cd00403">
    <property type="entry name" value="Ribosomal_L1"/>
    <property type="match status" value="1"/>
</dbReference>
<evidence type="ECO:0000313" key="13">
    <source>
        <dbReference type="Proteomes" id="UP000306196"/>
    </source>
</evidence>
<dbReference type="FunFam" id="3.40.50.790:FF:000001">
    <property type="entry name" value="50S ribosomal protein L1"/>
    <property type="match status" value="1"/>
</dbReference>
<protein>
    <recommendedName>
        <fullName evidence="9 10">Large ribosomal subunit protein uL1</fullName>
    </recommendedName>
</protein>
<evidence type="ECO:0000256" key="7">
    <source>
        <dbReference type="ARBA" id="ARBA00022980"/>
    </source>
</evidence>
<dbReference type="AlphaFoldDB" id="A0A5R8KE25"/>
<comment type="subunit">
    <text evidence="10">Part of the 50S ribosomal subunit.</text>
</comment>
<dbReference type="Gene3D" id="3.30.190.20">
    <property type="match status" value="1"/>
</dbReference>
<sequence>MSQKRSKRYKKAAEMIPADKKFTLEEAAELLKKLPATKFDQSVTLSFRLGVDPRKSDQMVRGTCPLPNGSGKSVKVAVFAVGDAADAAKAAGAEFVGFEDLIAKVKEGFTNFDVAIATPAAMVEVRKLGKQLGPRGLMPNPKTGTVTDDTAAAVNAVKAGRADFKLDKGGNIAAAIGKTAFTPEQLAQNGQALIDAVVRARPATARGKFIQNITLTGTMSPALPLDVAKYVKSAA</sequence>
<dbReference type="PIRSF" id="PIRSF002155">
    <property type="entry name" value="Ribosomal_L1"/>
    <property type="match status" value="1"/>
</dbReference>
<dbReference type="Proteomes" id="UP000306196">
    <property type="component" value="Unassembled WGS sequence"/>
</dbReference>
<comment type="caution">
    <text evidence="12">The sequence shown here is derived from an EMBL/GenBank/DDBJ whole genome shotgun (WGS) entry which is preliminary data.</text>
</comment>
<dbReference type="GO" id="GO:0003735">
    <property type="term" value="F:structural constituent of ribosome"/>
    <property type="evidence" value="ECO:0007669"/>
    <property type="project" value="InterPro"/>
</dbReference>
<dbReference type="NCBIfam" id="TIGR01169">
    <property type="entry name" value="rplA_bact"/>
    <property type="match status" value="1"/>
</dbReference>
<accession>A0A5R8KE25</accession>
<dbReference type="InterPro" id="IPR028364">
    <property type="entry name" value="Ribosomal_uL1/biogenesis"/>
</dbReference>
<evidence type="ECO:0000256" key="10">
    <source>
        <dbReference type="HAMAP-Rule" id="MF_01318"/>
    </source>
</evidence>
<dbReference type="PANTHER" id="PTHR36427:SF3">
    <property type="entry name" value="LARGE RIBOSOMAL SUBUNIT PROTEIN UL1M"/>
    <property type="match status" value="1"/>
</dbReference>
<dbReference type="GO" id="GO:0006412">
    <property type="term" value="P:translation"/>
    <property type="evidence" value="ECO:0007669"/>
    <property type="project" value="UniProtKB-UniRule"/>
</dbReference>
<reference evidence="12 13" key="1">
    <citation type="submission" date="2019-05" db="EMBL/GenBank/DDBJ databases">
        <title>Verrucobacter flavum gen. nov., sp. nov. a new member of the family Verrucomicrobiaceae.</title>
        <authorList>
            <person name="Szuroczki S."/>
            <person name="Abbaszade G."/>
            <person name="Szabo A."/>
            <person name="Felfoldi T."/>
            <person name="Schumann P."/>
            <person name="Boka K."/>
            <person name="Keki Z."/>
            <person name="Toumi M."/>
            <person name="Toth E."/>
        </authorList>
    </citation>
    <scope>NUCLEOTIDE SEQUENCE [LARGE SCALE GENOMIC DNA]</scope>
    <source>
        <strain evidence="12 13">MG-N-17</strain>
    </source>
</reference>
<dbReference type="HAMAP" id="MF_01318_B">
    <property type="entry name" value="Ribosomal_uL1_B"/>
    <property type="match status" value="1"/>
</dbReference>
<dbReference type="GO" id="GO:0006417">
    <property type="term" value="P:regulation of translation"/>
    <property type="evidence" value="ECO:0007669"/>
    <property type="project" value="UniProtKB-KW"/>
</dbReference>
<name>A0A5R8KE25_9BACT</name>
<evidence type="ECO:0000256" key="2">
    <source>
        <dbReference type="ARBA" id="ARBA00022491"/>
    </source>
</evidence>
<evidence type="ECO:0000256" key="3">
    <source>
        <dbReference type="ARBA" id="ARBA00022555"/>
    </source>
</evidence>
<keyword evidence="13" id="KW-1185">Reference proteome</keyword>
<dbReference type="GO" id="GO:0019843">
    <property type="term" value="F:rRNA binding"/>
    <property type="evidence" value="ECO:0007669"/>
    <property type="project" value="UniProtKB-UniRule"/>
</dbReference>
<keyword evidence="7 10" id="KW-0689">Ribosomal protein</keyword>
<dbReference type="PROSITE" id="PS01199">
    <property type="entry name" value="RIBOSOMAL_L1"/>
    <property type="match status" value="1"/>
</dbReference>
<comment type="function">
    <text evidence="10">Binds directly to 23S rRNA. The L1 stalk is quite mobile in the ribosome, and is involved in E site tRNA release.</text>
</comment>
<dbReference type="GO" id="GO:0000049">
    <property type="term" value="F:tRNA binding"/>
    <property type="evidence" value="ECO:0007669"/>
    <property type="project" value="UniProtKB-KW"/>
</dbReference>
<comment type="similarity">
    <text evidence="1 10 11">Belongs to the universal ribosomal protein uL1 family.</text>
</comment>
<evidence type="ECO:0000256" key="4">
    <source>
        <dbReference type="ARBA" id="ARBA00022730"/>
    </source>
</evidence>
<dbReference type="InterPro" id="IPR023673">
    <property type="entry name" value="Ribosomal_uL1_CS"/>
</dbReference>
<dbReference type="Pfam" id="PF00687">
    <property type="entry name" value="Ribosomal_L1"/>
    <property type="match status" value="1"/>
</dbReference>
<dbReference type="InterPro" id="IPR002143">
    <property type="entry name" value="Ribosomal_uL1"/>
</dbReference>
<comment type="function">
    <text evidence="10">Protein L1 is also a translational repressor protein, it controls the translation of the L11 operon by binding to its mRNA.</text>
</comment>
<dbReference type="GO" id="GO:0015934">
    <property type="term" value="C:large ribosomal subunit"/>
    <property type="evidence" value="ECO:0007669"/>
    <property type="project" value="InterPro"/>
</dbReference>
<dbReference type="InterPro" id="IPR005878">
    <property type="entry name" value="Ribosom_uL1_bac-type"/>
</dbReference>
<dbReference type="RefSeq" id="WP_138086598.1">
    <property type="nucleotide sequence ID" value="NZ_VAUV01000008.1"/>
</dbReference>
<dbReference type="PANTHER" id="PTHR36427">
    <property type="entry name" value="54S RIBOSOMAL PROTEIN L1, MITOCHONDRIAL"/>
    <property type="match status" value="1"/>
</dbReference>
<evidence type="ECO:0000256" key="5">
    <source>
        <dbReference type="ARBA" id="ARBA00022845"/>
    </source>
</evidence>
<evidence type="ECO:0000313" key="12">
    <source>
        <dbReference type="EMBL" id="TLD70541.1"/>
    </source>
</evidence>
<evidence type="ECO:0000256" key="8">
    <source>
        <dbReference type="ARBA" id="ARBA00023274"/>
    </source>
</evidence>
<organism evidence="12 13">
    <name type="scientific">Phragmitibacter flavus</name>
    <dbReference type="NCBI Taxonomy" id="2576071"/>
    <lineage>
        <taxon>Bacteria</taxon>
        <taxon>Pseudomonadati</taxon>
        <taxon>Verrucomicrobiota</taxon>
        <taxon>Verrucomicrobiia</taxon>
        <taxon>Verrucomicrobiales</taxon>
        <taxon>Verrucomicrobiaceae</taxon>
        <taxon>Phragmitibacter</taxon>
    </lineage>
</organism>
<keyword evidence="2 10" id="KW-0678">Repressor</keyword>
<dbReference type="InterPro" id="IPR023674">
    <property type="entry name" value="Ribosomal_uL1-like"/>
</dbReference>
<dbReference type="EMBL" id="VAUV01000008">
    <property type="protein sequence ID" value="TLD70541.1"/>
    <property type="molecule type" value="Genomic_DNA"/>
</dbReference>
<keyword evidence="6 10" id="KW-0694">RNA-binding</keyword>
<evidence type="ECO:0000256" key="1">
    <source>
        <dbReference type="ARBA" id="ARBA00010531"/>
    </source>
</evidence>
<evidence type="ECO:0000256" key="6">
    <source>
        <dbReference type="ARBA" id="ARBA00022884"/>
    </source>
</evidence>
<gene>
    <name evidence="10" type="primary">rplA</name>
    <name evidence="12" type="ORF">FEM03_12510</name>
</gene>
<evidence type="ECO:0000256" key="9">
    <source>
        <dbReference type="ARBA" id="ARBA00035241"/>
    </source>
</evidence>
<keyword evidence="8 10" id="KW-0687">Ribonucleoprotein</keyword>
<dbReference type="OrthoDB" id="9803740at2"/>
<dbReference type="InterPro" id="IPR016095">
    <property type="entry name" value="Ribosomal_uL1_3-a/b-sand"/>
</dbReference>
<dbReference type="SUPFAM" id="SSF56808">
    <property type="entry name" value="Ribosomal protein L1"/>
    <property type="match status" value="1"/>
</dbReference>
<keyword evidence="5 10" id="KW-0810">Translation regulation</keyword>